<name>A0A9P6U0Y1_9FUNG</name>
<reference evidence="5" key="1">
    <citation type="journal article" date="2020" name="Fungal Divers.">
        <title>Resolving the Mortierellaceae phylogeny through synthesis of multi-gene phylogenetics and phylogenomics.</title>
        <authorList>
            <person name="Vandepol N."/>
            <person name="Liber J."/>
            <person name="Desiro A."/>
            <person name="Na H."/>
            <person name="Kennedy M."/>
            <person name="Barry K."/>
            <person name="Grigoriev I.V."/>
            <person name="Miller A.N."/>
            <person name="O'Donnell K."/>
            <person name="Stajich J.E."/>
            <person name="Bonito G."/>
        </authorList>
    </citation>
    <scope>NUCLEOTIDE SEQUENCE</scope>
    <source>
        <strain evidence="5">KOD948</strain>
    </source>
</reference>
<evidence type="ECO:0000256" key="3">
    <source>
        <dbReference type="SAM" id="MobiDB-lite"/>
    </source>
</evidence>
<evidence type="ECO:0000313" key="5">
    <source>
        <dbReference type="EMBL" id="KAG0254450.1"/>
    </source>
</evidence>
<keyword evidence="6" id="KW-1185">Reference proteome</keyword>
<sequence length="274" mass="29326">MAVTDPNTGLVYVPSGSSNMSSMAVYNPATTALESVDMPSSDIMELNIQYYSAVWSTLRNSIFLYGGVNTKESINNLHVVEYQPSTSTWTRFNTTGSSPSGSISSHCMVPAYDGTKMILFGGKDKDSQLLGSIYIFDLASMSWTKGADIDPSQNRASMACTVAGDNFVAWGGSCNKNATKDFETTIIYNLKSQQWTDEFSIASPYSASRAYVQTSSDDINVAAIGGGVGAAAVIFIIGAFVVSRIKSHRSIAPEPKTSASVDTEKNKEVQPSVC</sequence>
<dbReference type="Gene3D" id="2.120.10.80">
    <property type="entry name" value="Kelch-type beta propeller"/>
    <property type="match status" value="1"/>
</dbReference>
<comment type="caution">
    <text evidence="5">The sequence shown here is derived from an EMBL/GenBank/DDBJ whole genome shotgun (WGS) entry which is preliminary data.</text>
</comment>
<dbReference type="OrthoDB" id="432528at2759"/>
<dbReference type="AlphaFoldDB" id="A0A9P6U0Y1"/>
<protein>
    <submittedName>
        <fullName evidence="5">Acyl-CoA-binding domain-containing protein 5</fullName>
    </submittedName>
</protein>
<dbReference type="EMBL" id="JAAAJA010000403">
    <property type="protein sequence ID" value="KAG0254450.1"/>
    <property type="molecule type" value="Genomic_DNA"/>
</dbReference>
<dbReference type="InterPro" id="IPR015915">
    <property type="entry name" value="Kelch-typ_b-propeller"/>
</dbReference>
<keyword evidence="1" id="KW-0880">Kelch repeat</keyword>
<evidence type="ECO:0000313" key="6">
    <source>
        <dbReference type="Proteomes" id="UP000726737"/>
    </source>
</evidence>
<evidence type="ECO:0000256" key="4">
    <source>
        <dbReference type="SAM" id="Phobius"/>
    </source>
</evidence>
<feature type="region of interest" description="Disordered" evidence="3">
    <location>
        <begin position="252"/>
        <end position="274"/>
    </location>
</feature>
<organism evidence="5 6">
    <name type="scientific">Mortierella polycephala</name>
    <dbReference type="NCBI Taxonomy" id="41804"/>
    <lineage>
        <taxon>Eukaryota</taxon>
        <taxon>Fungi</taxon>
        <taxon>Fungi incertae sedis</taxon>
        <taxon>Mucoromycota</taxon>
        <taxon>Mortierellomycotina</taxon>
        <taxon>Mortierellomycetes</taxon>
        <taxon>Mortierellales</taxon>
        <taxon>Mortierellaceae</taxon>
        <taxon>Mortierella</taxon>
    </lineage>
</organism>
<dbReference type="SUPFAM" id="SSF117281">
    <property type="entry name" value="Kelch motif"/>
    <property type="match status" value="1"/>
</dbReference>
<evidence type="ECO:0000256" key="1">
    <source>
        <dbReference type="ARBA" id="ARBA00022441"/>
    </source>
</evidence>
<evidence type="ECO:0000256" key="2">
    <source>
        <dbReference type="ARBA" id="ARBA00022737"/>
    </source>
</evidence>
<accession>A0A9P6U0Y1</accession>
<keyword evidence="4" id="KW-0812">Transmembrane</keyword>
<feature type="transmembrane region" description="Helical" evidence="4">
    <location>
        <begin position="221"/>
        <end position="242"/>
    </location>
</feature>
<dbReference type="PANTHER" id="PTHR46093:SF18">
    <property type="entry name" value="FIBRONECTIN TYPE-III DOMAIN-CONTAINING PROTEIN"/>
    <property type="match status" value="1"/>
</dbReference>
<dbReference type="Pfam" id="PF24681">
    <property type="entry name" value="Kelch_KLHDC2_KLHL20_DRC7"/>
    <property type="match status" value="1"/>
</dbReference>
<keyword evidence="4" id="KW-0472">Membrane</keyword>
<keyword evidence="2" id="KW-0677">Repeat</keyword>
<gene>
    <name evidence="5" type="primary">ACBP5</name>
    <name evidence="5" type="ORF">BG011_005775</name>
</gene>
<dbReference type="PANTHER" id="PTHR46093">
    <property type="entry name" value="ACYL-COA-BINDING DOMAIN-CONTAINING PROTEIN 5"/>
    <property type="match status" value="1"/>
</dbReference>
<proteinExistence type="predicted"/>
<dbReference type="Proteomes" id="UP000726737">
    <property type="component" value="Unassembled WGS sequence"/>
</dbReference>
<keyword evidence="4" id="KW-1133">Transmembrane helix</keyword>